<gene>
    <name evidence="1" type="ORF">M3N55_12170</name>
</gene>
<proteinExistence type="predicted"/>
<accession>A0ABT0M3P6</accession>
<dbReference type="RefSeq" id="WP_249059440.1">
    <property type="nucleotide sequence ID" value="NZ_JALZWP010000012.1"/>
</dbReference>
<protein>
    <submittedName>
        <fullName evidence="1">Uncharacterized protein</fullName>
    </submittedName>
</protein>
<organism evidence="1 2">
    <name type="scientific">Roseinatronobacter domitianus</name>
    <dbReference type="NCBI Taxonomy" id="2940293"/>
    <lineage>
        <taxon>Bacteria</taxon>
        <taxon>Pseudomonadati</taxon>
        <taxon>Pseudomonadota</taxon>
        <taxon>Alphaproteobacteria</taxon>
        <taxon>Rhodobacterales</taxon>
        <taxon>Paracoccaceae</taxon>
        <taxon>Roseinatronobacter</taxon>
    </lineage>
</organism>
<dbReference type="Proteomes" id="UP001202550">
    <property type="component" value="Unassembled WGS sequence"/>
</dbReference>
<keyword evidence="2" id="KW-1185">Reference proteome</keyword>
<sequence length="84" mass="9695">MQYNPITKTLWDDDGNFLKRVHCPKGVSRGQLEEGRCRLCDYAVVQIDQLPEQDALRLFQSKPDLCVSFRLEAPTIRIIPHDPV</sequence>
<name>A0ABT0M3P6_9RHOB</name>
<comment type="caution">
    <text evidence="1">The sequence shown here is derived from an EMBL/GenBank/DDBJ whole genome shotgun (WGS) entry which is preliminary data.</text>
</comment>
<evidence type="ECO:0000313" key="1">
    <source>
        <dbReference type="EMBL" id="MCL1629487.1"/>
    </source>
</evidence>
<evidence type="ECO:0000313" key="2">
    <source>
        <dbReference type="Proteomes" id="UP001202550"/>
    </source>
</evidence>
<reference evidence="1 2" key="1">
    <citation type="submission" date="2022-05" db="EMBL/GenBank/DDBJ databases">
        <title>Seasonal and diel survey of microbial diversity of the Tyrrhenian coast.</title>
        <authorList>
            <person name="Gattoni G."/>
            <person name="Corral P."/>
        </authorList>
    </citation>
    <scope>NUCLEOTIDE SEQUENCE [LARGE SCALE GENOMIC DNA]</scope>
    <source>
        <strain evidence="1 2">V10</strain>
    </source>
</reference>
<dbReference type="EMBL" id="JALZWP010000012">
    <property type="protein sequence ID" value="MCL1629487.1"/>
    <property type="molecule type" value="Genomic_DNA"/>
</dbReference>